<keyword evidence="5" id="KW-0418">Kinase</keyword>
<evidence type="ECO:0000256" key="2">
    <source>
        <dbReference type="ARBA" id="ARBA00022527"/>
    </source>
</evidence>
<dbReference type="GO" id="GO:0005524">
    <property type="term" value="F:ATP binding"/>
    <property type="evidence" value="ECO:0007669"/>
    <property type="project" value="UniProtKB-UniRule"/>
</dbReference>
<evidence type="ECO:0000256" key="7">
    <source>
        <dbReference type="ARBA" id="ARBA00047899"/>
    </source>
</evidence>
<evidence type="ECO:0000256" key="3">
    <source>
        <dbReference type="ARBA" id="ARBA00022679"/>
    </source>
</evidence>
<evidence type="ECO:0000256" key="4">
    <source>
        <dbReference type="ARBA" id="ARBA00022741"/>
    </source>
</evidence>
<sequence>MANLHRSRVYADINSNRPVDNSDILHFEVKWSEANFEIFEQLGKGTFGEVYKARNLHNDRIYALKVMLKKHRILSFNRETMILEELQGCPNIIKYIGAIKELPDLGGPVLVFQYVDPRGYDDFASHASPDEIRFYMFQLLKAIEACHSKGIMHRDVKPENILIEPRRRRLYLIDFGHADYYFPGKEYSIRVCTRYYKGPELLIDFKQYDYSLDLWSFGCVFAELIFKCQVFFWGRTNEDQLSKIAQVMGTKAIVKYVEKTGVQMTQIIKDHIGNFARVSLKRFVSAKNRRTATSLAVDLLKKLLVVEHWHRLSAEEAMSHSYFGDMYSDSSM</sequence>
<evidence type="ECO:0000256" key="9">
    <source>
        <dbReference type="PROSITE-ProRule" id="PRU10141"/>
    </source>
</evidence>
<feature type="domain" description="Protein kinase" evidence="11">
    <location>
        <begin position="36"/>
        <end position="323"/>
    </location>
</feature>
<dbReference type="OrthoDB" id="10254671at2759"/>
<feature type="binding site" evidence="9">
    <location>
        <position position="65"/>
    </location>
    <ligand>
        <name>ATP</name>
        <dbReference type="ChEBI" id="CHEBI:30616"/>
    </ligand>
</feature>
<reference evidence="12 13" key="2">
    <citation type="submission" date="2018-11" db="EMBL/GenBank/DDBJ databases">
        <authorList>
            <consortium name="Pathogen Informatics"/>
        </authorList>
    </citation>
    <scope>NUCLEOTIDE SEQUENCE [LARGE SCALE GENOMIC DNA]</scope>
</reference>
<dbReference type="Gene3D" id="1.10.510.10">
    <property type="entry name" value="Transferase(Phosphotransferase) domain 1"/>
    <property type="match status" value="1"/>
</dbReference>
<evidence type="ECO:0000313" key="14">
    <source>
        <dbReference type="WBParaSite" id="HNAJ_0001065901-mRNA-1"/>
    </source>
</evidence>
<dbReference type="Proteomes" id="UP000278807">
    <property type="component" value="Unassembled WGS sequence"/>
</dbReference>
<accession>A0A0R3TSM7</accession>
<keyword evidence="3" id="KW-0808">Transferase</keyword>
<comment type="catalytic activity">
    <reaction evidence="8">
        <text>L-seryl-[protein] + ATP = O-phospho-L-seryl-[protein] + ADP + H(+)</text>
        <dbReference type="Rhea" id="RHEA:17989"/>
        <dbReference type="Rhea" id="RHEA-COMP:9863"/>
        <dbReference type="Rhea" id="RHEA-COMP:11604"/>
        <dbReference type="ChEBI" id="CHEBI:15378"/>
        <dbReference type="ChEBI" id="CHEBI:29999"/>
        <dbReference type="ChEBI" id="CHEBI:30616"/>
        <dbReference type="ChEBI" id="CHEBI:83421"/>
        <dbReference type="ChEBI" id="CHEBI:456216"/>
        <dbReference type="EC" id="2.7.11.1"/>
    </reaction>
</comment>
<dbReference type="PANTHER" id="PTHR24054">
    <property type="entry name" value="CASEIN KINASE II SUBUNIT ALPHA"/>
    <property type="match status" value="1"/>
</dbReference>
<dbReference type="CDD" id="cd14132">
    <property type="entry name" value="STKc_CK2_alpha"/>
    <property type="match status" value="1"/>
</dbReference>
<reference evidence="14" key="1">
    <citation type="submission" date="2017-02" db="UniProtKB">
        <authorList>
            <consortium name="WormBaseParasite"/>
        </authorList>
    </citation>
    <scope>IDENTIFICATION</scope>
</reference>
<evidence type="ECO:0000256" key="10">
    <source>
        <dbReference type="RuleBase" id="RU000304"/>
    </source>
</evidence>
<dbReference type="PROSITE" id="PS00108">
    <property type="entry name" value="PROTEIN_KINASE_ST"/>
    <property type="match status" value="1"/>
</dbReference>
<dbReference type="EMBL" id="UZAE01013146">
    <property type="protein sequence ID" value="VDO08449.1"/>
    <property type="molecule type" value="Genomic_DNA"/>
</dbReference>
<dbReference type="FunFam" id="1.10.510.10:FF:000459">
    <property type="entry name" value="Casein kinase II subunit alpha"/>
    <property type="match status" value="1"/>
</dbReference>
<dbReference type="Gene3D" id="3.30.200.20">
    <property type="entry name" value="Phosphorylase Kinase, domain 1"/>
    <property type="match status" value="1"/>
</dbReference>
<evidence type="ECO:0000313" key="12">
    <source>
        <dbReference type="EMBL" id="VDO08449.1"/>
    </source>
</evidence>
<keyword evidence="2 10" id="KW-0723">Serine/threonine-protein kinase</keyword>
<dbReference type="InterPro" id="IPR011009">
    <property type="entry name" value="Kinase-like_dom_sf"/>
</dbReference>
<dbReference type="GO" id="GO:0005956">
    <property type="term" value="C:protein kinase CK2 complex"/>
    <property type="evidence" value="ECO:0007669"/>
    <property type="project" value="TreeGrafter"/>
</dbReference>
<keyword evidence="6 9" id="KW-0067">ATP-binding</keyword>
<protein>
    <recommendedName>
        <fullName evidence="1">non-specific serine/threonine protein kinase</fullName>
        <ecNumber evidence="1">2.7.11.1</ecNumber>
    </recommendedName>
</protein>
<dbReference type="GO" id="GO:0004674">
    <property type="term" value="F:protein serine/threonine kinase activity"/>
    <property type="evidence" value="ECO:0007669"/>
    <property type="project" value="UniProtKB-KW"/>
</dbReference>
<dbReference type="GO" id="GO:0051726">
    <property type="term" value="P:regulation of cell cycle"/>
    <property type="evidence" value="ECO:0007669"/>
    <property type="project" value="TreeGrafter"/>
</dbReference>
<evidence type="ECO:0000259" key="11">
    <source>
        <dbReference type="PROSITE" id="PS50011"/>
    </source>
</evidence>
<evidence type="ECO:0000256" key="1">
    <source>
        <dbReference type="ARBA" id="ARBA00012513"/>
    </source>
</evidence>
<dbReference type="PANTHER" id="PTHR24054:SF0">
    <property type="entry name" value="CASEIN KINASE II SUBUNIT ALPHA"/>
    <property type="match status" value="1"/>
</dbReference>
<dbReference type="GO" id="GO:0005829">
    <property type="term" value="C:cytosol"/>
    <property type="evidence" value="ECO:0007669"/>
    <property type="project" value="TreeGrafter"/>
</dbReference>
<dbReference type="Pfam" id="PF00069">
    <property type="entry name" value="Pkinase"/>
    <property type="match status" value="1"/>
</dbReference>
<evidence type="ECO:0000256" key="6">
    <source>
        <dbReference type="ARBA" id="ARBA00022840"/>
    </source>
</evidence>
<proteinExistence type="inferred from homology"/>
<evidence type="ECO:0000256" key="5">
    <source>
        <dbReference type="ARBA" id="ARBA00022777"/>
    </source>
</evidence>
<comment type="similarity">
    <text evidence="10">Belongs to the protein kinase superfamily.</text>
</comment>
<organism evidence="14">
    <name type="scientific">Rodentolepis nana</name>
    <name type="common">Dwarf tapeworm</name>
    <name type="synonym">Hymenolepis nana</name>
    <dbReference type="NCBI Taxonomy" id="102285"/>
    <lineage>
        <taxon>Eukaryota</taxon>
        <taxon>Metazoa</taxon>
        <taxon>Spiralia</taxon>
        <taxon>Lophotrochozoa</taxon>
        <taxon>Platyhelminthes</taxon>
        <taxon>Cestoda</taxon>
        <taxon>Eucestoda</taxon>
        <taxon>Cyclophyllidea</taxon>
        <taxon>Hymenolepididae</taxon>
        <taxon>Rodentolepis</taxon>
    </lineage>
</organism>
<dbReference type="InterPro" id="IPR045216">
    <property type="entry name" value="CK2_alpha"/>
</dbReference>
<dbReference type="AlphaFoldDB" id="A0A0R3TSM7"/>
<dbReference type="PROSITE" id="PS00107">
    <property type="entry name" value="PROTEIN_KINASE_ATP"/>
    <property type="match status" value="1"/>
</dbReference>
<dbReference type="GO" id="GO:0006357">
    <property type="term" value="P:regulation of transcription by RNA polymerase II"/>
    <property type="evidence" value="ECO:0007669"/>
    <property type="project" value="UniProtKB-ARBA"/>
</dbReference>
<gene>
    <name evidence="12" type="ORF">HNAJ_LOCUS10654</name>
</gene>
<evidence type="ECO:0000256" key="8">
    <source>
        <dbReference type="ARBA" id="ARBA00048679"/>
    </source>
</evidence>
<dbReference type="SUPFAM" id="SSF56112">
    <property type="entry name" value="Protein kinase-like (PK-like)"/>
    <property type="match status" value="1"/>
</dbReference>
<dbReference type="GO" id="GO:0031981">
    <property type="term" value="C:nuclear lumen"/>
    <property type="evidence" value="ECO:0007669"/>
    <property type="project" value="UniProtKB-ARBA"/>
</dbReference>
<keyword evidence="13" id="KW-1185">Reference proteome</keyword>
<dbReference type="WBParaSite" id="HNAJ_0001065901-mRNA-1">
    <property type="protein sequence ID" value="HNAJ_0001065901-mRNA-1"/>
    <property type="gene ID" value="HNAJ_0001065901"/>
</dbReference>
<dbReference type="PROSITE" id="PS50011">
    <property type="entry name" value="PROTEIN_KINASE_DOM"/>
    <property type="match status" value="1"/>
</dbReference>
<dbReference type="EC" id="2.7.11.1" evidence="1"/>
<dbReference type="InterPro" id="IPR000719">
    <property type="entry name" value="Prot_kinase_dom"/>
</dbReference>
<dbReference type="SMART" id="SM00220">
    <property type="entry name" value="S_TKc"/>
    <property type="match status" value="1"/>
</dbReference>
<dbReference type="STRING" id="102285.A0A0R3TSM7"/>
<dbReference type="InterPro" id="IPR017441">
    <property type="entry name" value="Protein_kinase_ATP_BS"/>
</dbReference>
<name>A0A0R3TSM7_RODNA</name>
<evidence type="ECO:0000313" key="13">
    <source>
        <dbReference type="Proteomes" id="UP000278807"/>
    </source>
</evidence>
<keyword evidence="4 9" id="KW-0547">Nucleotide-binding</keyword>
<comment type="catalytic activity">
    <reaction evidence="7">
        <text>L-threonyl-[protein] + ATP = O-phospho-L-threonyl-[protein] + ADP + H(+)</text>
        <dbReference type="Rhea" id="RHEA:46608"/>
        <dbReference type="Rhea" id="RHEA-COMP:11060"/>
        <dbReference type="Rhea" id="RHEA-COMP:11605"/>
        <dbReference type="ChEBI" id="CHEBI:15378"/>
        <dbReference type="ChEBI" id="CHEBI:30013"/>
        <dbReference type="ChEBI" id="CHEBI:30616"/>
        <dbReference type="ChEBI" id="CHEBI:61977"/>
        <dbReference type="ChEBI" id="CHEBI:456216"/>
        <dbReference type="EC" id="2.7.11.1"/>
    </reaction>
</comment>
<dbReference type="InterPro" id="IPR008271">
    <property type="entry name" value="Ser/Thr_kinase_AS"/>
</dbReference>